<name>X8AP09_MYCXE</name>
<feature type="compositionally biased region" description="Low complexity" evidence="1">
    <location>
        <begin position="113"/>
        <end position="133"/>
    </location>
</feature>
<gene>
    <name evidence="2" type="ORF">I553_3559</name>
</gene>
<reference evidence="2" key="1">
    <citation type="submission" date="2014-01" db="EMBL/GenBank/DDBJ databases">
        <authorList>
            <person name="Brown-Elliot B."/>
            <person name="Wallace R."/>
            <person name="Lenaerts A."/>
            <person name="Ordway D."/>
            <person name="DeGroote M.A."/>
            <person name="Parker T."/>
            <person name="Sizemore C."/>
            <person name="Tallon L.J."/>
            <person name="Sadzewicz L.K."/>
            <person name="Sengamalay N."/>
            <person name="Fraser C.M."/>
            <person name="Hine E."/>
            <person name="Shefchek K.A."/>
            <person name="Das S.P."/>
            <person name="Tettelin H."/>
        </authorList>
    </citation>
    <scope>NUCLEOTIDE SEQUENCE [LARGE SCALE GENOMIC DNA]</scope>
    <source>
        <strain evidence="2">4042</strain>
    </source>
</reference>
<evidence type="ECO:0000256" key="1">
    <source>
        <dbReference type="SAM" id="MobiDB-lite"/>
    </source>
</evidence>
<comment type="caution">
    <text evidence="2">The sequence shown here is derived from an EMBL/GenBank/DDBJ whole genome shotgun (WGS) entry which is preliminary data.</text>
</comment>
<dbReference type="EMBL" id="JAOB01000054">
    <property type="protein sequence ID" value="EUA32560.1"/>
    <property type="molecule type" value="Genomic_DNA"/>
</dbReference>
<proteinExistence type="predicted"/>
<dbReference type="AlphaFoldDB" id="X8AP09"/>
<sequence length="143" mass="15142">MTKHVMPQRKPRDHAMQGRSRTVVPDEQNPTLRGGACWSCHFQRGCARRALAQPCPSSASGRIPACARPGLNRTRAQLAIVAGLAMGHPLHPARKSRPRSKTSPQATDPVPLPASARARRAAPATPTPAALRSNASRPAANAG</sequence>
<evidence type="ECO:0000313" key="2">
    <source>
        <dbReference type="EMBL" id="EUA32560.1"/>
    </source>
</evidence>
<organism evidence="2">
    <name type="scientific">Mycobacterium xenopi 4042</name>
    <dbReference type="NCBI Taxonomy" id="1299334"/>
    <lineage>
        <taxon>Bacteria</taxon>
        <taxon>Bacillati</taxon>
        <taxon>Actinomycetota</taxon>
        <taxon>Actinomycetes</taxon>
        <taxon>Mycobacteriales</taxon>
        <taxon>Mycobacteriaceae</taxon>
        <taxon>Mycobacterium</taxon>
    </lineage>
</organism>
<accession>X8AP09</accession>
<protein>
    <submittedName>
        <fullName evidence="2">Uncharacterized protein</fullName>
    </submittedName>
</protein>
<feature type="region of interest" description="Disordered" evidence="1">
    <location>
        <begin position="1"/>
        <end position="30"/>
    </location>
</feature>
<feature type="compositionally biased region" description="Basic residues" evidence="1">
    <location>
        <begin position="91"/>
        <end position="100"/>
    </location>
</feature>
<feature type="compositionally biased region" description="Basic residues" evidence="1">
    <location>
        <begin position="1"/>
        <end position="12"/>
    </location>
</feature>
<feature type="region of interest" description="Disordered" evidence="1">
    <location>
        <begin position="87"/>
        <end position="143"/>
    </location>
</feature>